<sequence length="291" mass="31550">MTTVVTPQPTISERAAGRMPGGLMLLLGLVLLVGGVIVTAGRQQPLWLLVALLGLILLRGLIILAPGEARVVQFFGRYAGTVRAPGLHWINPLTTRTKLSVRIRNHETAVAKVNDAEGNPIEMAVVVVWQIEDTARAVFEVDDFVRFVGIQTETAVRHIATTYPYDNHSEDERLSLRENAEEITGKLSAEIAERVQSAGVKVVESRLTHLAYAPEIAGAMLQRQQAGAVVAARQRIVEGAVGMVELALARLAERDVVELDEERKAAMVSNLLVVLCGDRATQPVVNAGTIY</sequence>
<dbReference type="SUPFAM" id="SSF117892">
    <property type="entry name" value="Band 7/SPFH domain"/>
    <property type="match status" value="1"/>
</dbReference>
<dbReference type="GO" id="GO:0006508">
    <property type="term" value="P:proteolysis"/>
    <property type="evidence" value="ECO:0007669"/>
    <property type="project" value="UniProtKB-KW"/>
</dbReference>
<evidence type="ECO:0000256" key="1">
    <source>
        <dbReference type="SAM" id="Phobius"/>
    </source>
</evidence>
<name>A0A3E0HCS5_9PSEU</name>
<feature type="domain" description="Band 7" evidence="2">
    <location>
        <begin position="59"/>
        <end position="224"/>
    </location>
</feature>
<keyword evidence="1" id="KW-0812">Transmembrane</keyword>
<gene>
    <name evidence="3" type="ORF">BCF44_110144</name>
</gene>
<dbReference type="CDD" id="cd03402">
    <property type="entry name" value="SPFH_like_u2"/>
    <property type="match status" value="1"/>
</dbReference>
<dbReference type="GO" id="GO:0008233">
    <property type="term" value="F:peptidase activity"/>
    <property type="evidence" value="ECO:0007669"/>
    <property type="project" value="UniProtKB-KW"/>
</dbReference>
<dbReference type="Gene3D" id="3.30.479.30">
    <property type="entry name" value="Band 7 domain"/>
    <property type="match status" value="1"/>
</dbReference>
<dbReference type="InterPro" id="IPR001107">
    <property type="entry name" value="Band_7"/>
</dbReference>
<feature type="transmembrane region" description="Helical" evidence="1">
    <location>
        <begin position="21"/>
        <end position="40"/>
    </location>
</feature>
<dbReference type="EMBL" id="QUNO01000010">
    <property type="protein sequence ID" value="REH42648.1"/>
    <property type="molecule type" value="Genomic_DNA"/>
</dbReference>
<dbReference type="Pfam" id="PF01145">
    <property type="entry name" value="Band_7"/>
    <property type="match status" value="1"/>
</dbReference>
<keyword evidence="1" id="KW-0472">Membrane</keyword>
<organism evidence="3 4">
    <name type="scientific">Kutzneria buriramensis</name>
    <dbReference type="NCBI Taxonomy" id="1045776"/>
    <lineage>
        <taxon>Bacteria</taxon>
        <taxon>Bacillati</taxon>
        <taxon>Actinomycetota</taxon>
        <taxon>Actinomycetes</taxon>
        <taxon>Pseudonocardiales</taxon>
        <taxon>Pseudonocardiaceae</taxon>
        <taxon>Kutzneria</taxon>
    </lineage>
</organism>
<dbReference type="OrthoDB" id="9813479at2"/>
<keyword evidence="3" id="KW-0645">Protease</keyword>
<accession>A0A3E0HCS5</accession>
<dbReference type="InterPro" id="IPR036013">
    <property type="entry name" value="Band_7/SPFH_dom_sf"/>
</dbReference>
<dbReference type="PANTHER" id="PTHR43446">
    <property type="entry name" value="MEMBRANE PROTEIN-RELATED"/>
    <property type="match status" value="1"/>
</dbReference>
<dbReference type="Proteomes" id="UP000256269">
    <property type="component" value="Unassembled WGS sequence"/>
</dbReference>
<keyword evidence="3" id="KW-0378">Hydrolase</keyword>
<dbReference type="SMART" id="SM00244">
    <property type="entry name" value="PHB"/>
    <property type="match status" value="1"/>
</dbReference>
<dbReference type="AlphaFoldDB" id="A0A3E0HCS5"/>
<evidence type="ECO:0000259" key="2">
    <source>
        <dbReference type="SMART" id="SM00244"/>
    </source>
</evidence>
<reference evidence="3 4" key="1">
    <citation type="submission" date="2018-08" db="EMBL/GenBank/DDBJ databases">
        <title>Genomic Encyclopedia of Archaeal and Bacterial Type Strains, Phase II (KMG-II): from individual species to whole genera.</title>
        <authorList>
            <person name="Goeker M."/>
        </authorList>
    </citation>
    <scope>NUCLEOTIDE SEQUENCE [LARGE SCALE GENOMIC DNA]</scope>
    <source>
        <strain evidence="3 4">DSM 45791</strain>
    </source>
</reference>
<keyword evidence="4" id="KW-1185">Reference proteome</keyword>
<evidence type="ECO:0000313" key="3">
    <source>
        <dbReference type="EMBL" id="REH42648.1"/>
    </source>
</evidence>
<feature type="transmembrane region" description="Helical" evidence="1">
    <location>
        <begin position="46"/>
        <end position="65"/>
    </location>
</feature>
<proteinExistence type="predicted"/>
<keyword evidence="1" id="KW-1133">Transmembrane helix</keyword>
<dbReference type="PANTHER" id="PTHR43446:SF1">
    <property type="entry name" value="BAND 7 DOMAIN-CONTAINING PROTEIN"/>
    <property type="match status" value="1"/>
</dbReference>
<dbReference type="RefSeq" id="WP_116177465.1">
    <property type="nucleotide sequence ID" value="NZ_CP144375.1"/>
</dbReference>
<protein>
    <submittedName>
        <fullName evidence="3">Regulator of protease activity HflC (Stomatin/prohibitin superfamily)</fullName>
    </submittedName>
</protein>
<comment type="caution">
    <text evidence="3">The sequence shown here is derived from an EMBL/GenBank/DDBJ whole genome shotgun (WGS) entry which is preliminary data.</text>
</comment>
<evidence type="ECO:0000313" key="4">
    <source>
        <dbReference type="Proteomes" id="UP000256269"/>
    </source>
</evidence>